<dbReference type="KEGG" id="lug:FPZ22_07625"/>
<dbReference type="RefSeq" id="WP_144891849.1">
    <property type="nucleotide sequence ID" value="NZ_CP042218.1"/>
</dbReference>
<dbReference type="PANTHER" id="PTHR47505:SF1">
    <property type="entry name" value="DNA UTILIZATION PROTEIN YHGH"/>
    <property type="match status" value="1"/>
</dbReference>
<sequence length="267" mass="28213">MSGPVNLAHGPAVDGWLARIGRGLWPPRCLVCGEPAPGPLDLCPACEAELPWMPPACLSCAMPLLARALRSPEPDPWPAVVAGSGADPAPLPRLCSACQHAPPPLSETRAAFLYGFPLDRLLPRLKFHRDLAAGRLLAQAMAASLSGCPRPCALVPVPLHRARMSGRGYNQALELARPLGRLLGVPVRPGLLRRIRHTAPQSRLDADARAGNLRDAFEVPSRVAVPAHVTLVDDVMTTGATLDAAADALLDAGAERVDAWVCARAAR</sequence>
<dbReference type="PANTHER" id="PTHR47505">
    <property type="entry name" value="DNA UTILIZATION PROTEIN YHGH"/>
    <property type="match status" value="1"/>
</dbReference>
<dbReference type="EMBL" id="CP042218">
    <property type="protein sequence ID" value="QDW66783.1"/>
    <property type="molecule type" value="Genomic_DNA"/>
</dbReference>
<name>A0A518N4D6_9GAMM</name>
<gene>
    <name evidence="2" type="ORF">FPZ22_07625</name>
</gene>
<accession>A0A518N4D6</accession>
<dbReference type="Pfam" id="PF18912">
    <property type="entry name" value="DZR_2"/>
    <property type="match status" value="1"/>
</dbReference>
<dbReference type="InterPro" id="IPR044005">
    <property type="entry name" value="DZR_2"/>
</dbReference>
<evidence type="ECO:0000313" key="3">
    <source>
        <dbReference type="Proteomes" id="UP000316584"/>
    </source>
</evidence>
<evidence type="ECO:0000259" key="1">
    <source>
        <dbReference type="Pfam" id="PF18912"/>
    </source>
</evidence>
<dbReference type="AlphaFoldDB" id="A0A518N4D6"/>
<proteinExistence type="predicted"/>
<organism evidence="2 3">
    <name type="scientific">Luteimonas granuli</name>
    <dbReference type="NCBI Taxonomy" id="1176533"/>
    <lineage>
        <taxon>Bacteria</taxon>
        <taxon>Pseudomonadati</taxon>
        <taxon>Pseudomonadota</taxon>
        <taxon>Gammaproteobacteria</taxon>
        <taxon>Lysobacterales</taxon>
        <taxon>Lysobacteraceae</taxon>
        <taxon>Luteimonas</taxon>
    </lineage>
</organism>
<evidence type="ECO:0000313" key="2">
    <source>
        <dbReference type="EMBL" id="QDW66783.1"/>
    </source>
</evidence>
<protein>
    <submittedName>
        <fullName evidence="2">ComF family protein</fullName>
    </submittedName>
</protein>
<keyword evidence="3" id="KW-1185">Reference proteome</keyword>
<reference evidence="2 3" key="1">
    <citation type="submission" date="2019-07" db="EMBL/GenBank/DDBJ databases">
        <title>Full genome sequence of Luteimonas sp. Gr-4.</title>
        <authorList>
            <person name="Im W.-T."/>
        </authorList>
    </citation>
    <scope>NUCLEOTIDE SEQUENCE [LARGE SCALE GENOMIC DNA]</scope>
    <source>
        <strain evidence="2 3">Gr-4</strain>
    </source>
</reference>
<dbReference type="OrthoDB" id="9793412at2"/>
<dbReference type="InterPro" id="IPR051910">
    <property type="entry name" value="ComF/GntX_DNA_util-trans"/>
</dbReference>
<dbReference type="InterPro" id="IPR029057">
    <property type="entry name" value="PRTase-like"/>
</dbReference>
<dbReference type="Gene3D" id="3.40.50.2020">
    <property type="match status" value="1"/>
</dbReference>
<dbReference type="Proteomes" id="UP000316584">
    <property type="component" value="Chromosome"/>
</dbReference>
<dbReference type="SUPFAM" id="SSF53271">
    <property type="entry name" value="PRTase-like"/>
    <property type="match status" value="1"/>
</dbReference>
<feature type="domain" description="Double zinc ribbon" evidence="1">
    <location>
        <begin position="24"/>
        <end position="64"/>
    </location>
</feature>